<dbReference type="Gramene" id="TraesJUL5D03G03201960.1">
    <property type="protein sequence ID" value="TraesJUL5D03G03201960.1"/>
    <property type="gene ID" value="TraesJUL5D03G03201960"/>
</dbReference>
<evidence type="ECO:0000313" key="3">
    <source>
        <dbReference type="Proteomes" id="UP000019116"/>
    </source>
</evidence>
<dbReference type="OrthoDB" id="613528at2759"/>
<dbReference type="EnsemblPlants" id="TraesCS5D02G380400.1">
    <property type="protein sequence ID" value="TraesCS5D02G380400.1"/>
    <property type="gene ID" value="TraesCS5D02G380400"/>
</dbReference>
<feature type="transmembrane region" description="Helical" evidence="1">
    <location>
        <begin position="110"/>
        <end position="134"/>
    </location>
</feature>
<dbReference type="Gramene" id="TraesWEE_scaffold_186193_01G000100.1">
    <property type="protein sequence ID" value="TraesWEE_scaffold_186193_01G000100.1"/>
    <property type="gene ID" value="TraesWEE_scaffold_186193_01G000100"/>
</dbReference>
<dbReference type="Gramene" id="TraesROB_scaffold_057723_01G000300.1">
    <property type="protein sequence ID" value="TraesROB_scaffold_057723_01G000300.1"/>
    <property type="gene ID" value="TraesROB_scaffold_057723_01G000300"/>
</dbReference>
<dbReference type="Gramene" id="TraesCS5D03G0854200.1">
    <property type="protein sequence ID" value="TraesCS5D03G0854200.1.CDS"/>
    <property type="gene ID" value="TraesCS5D03G0854200"/>
</dbReference>
<dbReference type="Proteomes" id="UP000019116">
    <property type="component" value="Chromosome 5D"/>
</dbReference>
<keyword evidence="3" id="KW-1185">Reference proteome</keyword>
<reference evidence="2" key="1">
    <citation type="submission" date="2018-08" db="EMBL/GenBank/DDBJ databases">
        <authorList>
            <person name="Rossello M."/>
        </authorList>
    </citation>
    <scope>NUCLEOTIDE SEQUENCE [LARGE SCALE GENOMIC DNA]</scope>
    <source>
        <strain evidence="2">cv. Chinese Spring</strain>
    </source>
</reference>
<keyword evidence="1" id="KW-0472">Membrane</keyword>
<keyword evidence="1" id="KW-0812">Transmembrane</keyword>
<dbReference type="Gramene" id="TraesCAD_scaffold_395390_01G000100.1">
    <property type="protein sequence ID" value="TraesCAD_scaffold_395390_01G000100.1"/>
    <property type="gene ID" value="TraesCAD_scaffold_395390_01G000100"/>
</dbReference>
<dbReference type="GeneID" id="123125489"/>
<accession>A0A3B6MWZ2</accession>
<dbReference type="Gramene" id="TraesLAC5D03G03132640.1">
    <property type="protein sequence ID" value="TraesLAC5D03G03132640.1"/>
    <property type="gene ID" value="TraesLAC5D03G03132640"/>
</dbReference>
<sequence>MPAAMRLCARALRRTQQPAVASTQQRWVSTRWFGKTRATTAEELKDLARAAEMKEELYNTISDITAKYKVRGKTGRDNRLLLERLSMQVEPRPNDPYWRSCLRTEITNHILITVGSCSLISMAPFAVSSLITALTPRKKNLLEQWWDAVFGN</sequence>
<dbReference type="Gramene" id="TraesMAC5D03G03175650.1">
    <property type="protein sequence ID" value="TraesMAC5D03G03175650.1"/>
    <property type="gene ID" value="TraesMAC5D03G03175650"/>
</dbReference>
<dbReference type="Gramene" id="TraesCS5D02G380400.1">
    <property type="protein sequence ID" value="TraesCS5D02G380400.1"/>
    <property type="gene ID" value="TraesCS5D02G380400"/>
</dbReference>
<proteinExistence type="predicted"/>
<reference evidence="2" key="2">
    <citation type="submission" date="2018-10" db="UniProtKB">
        <authorList>
            <consortium name="EnsemblPlants"/>
        </authorList>
    </citation>
    <scope>IDENTIFICATION</scope>
</reference>
<gene>
    <name evidence="2" type="primary">LOC123125489</name>
</gene>
<dbReference type="RefSeq" id="XP_044401905.1">
    <property type="nucleotide sequence ID" value="XM_044545970.1"/>
</dbReference>
<dbReference type="Gramene" id="TraesSYM5D03G03117350.1">
    <property type="protein sequence ID" value="TraesSYM5D03G03117350.1"/>
    <property type="gene ID" value="TraesSYM5D03G03117350"/>
</dbReference>
<name>A0A3B6MWZ2_WHEAT</name>
<keyword evidence="1" id="KW-1133">Transmembrane helix</keyword>
<dbReference type="Gramene" id="TraesPARA_EIv1.0_1850640.1">
    <property type="protein sequence ID" value="TraesPARA_EIv1.0_1850640.1.CDS"/>
    <property type="gene ID" value="TraesPARA_EIv1.0_1850640"/>
</dbReference>
<dbReference type="Gramene" id="TraesSTA5D03G03167820.1">
    <property type="protein sequence ID" value="TraesSTA5D03G03167820.1"/>
    <property type="gene ID" value="TraesSTA5D03G03167820"/>
</dbReference>
<protein>
    <submittedName>
        <fullName evidence="2">Uncharacterized protein</fullName>
    </submittedName>
</protein>
<evidence type="ECO:0000256" key="1">
    <source>
        <dbReference type="SAM" id="Phobius"/>
    </source>
</evidence>
<dbReference type="Gramene" id="TraesLDM5D03G03181690.1">
    <property type="protein sequence ID" value="TraesLDM5D03G03181690.1"/>
    <property type="gene ID" value="TraesLDM5D03G03181690"/>
</dbReference>
<dbReference type="AlphaFoldDB" id="A0A3B6MWZ2"/>
<evidence type="ECO:0000313" key="2">
    <source>
        <dbReference type="EnsemblPlants" id="TraesCS5D02G380400.1"/>
    </source>
</evidence>
<dbReference type="Gramene" id="TraesARI5D03G03130570.1">
    <property type="protein sequence ID" value="TraesARI5D03G03130570.1"/>
    <property type="gene ID" value="TraesARI5D03G03130570"/>
</dbReference>
<dbReference type="Gramene" id="TraesJAG5D03G03174150.1">
    <property type="protein sequence ID" value="TraesJAG5D03G03174150.1"/>
    <property type="gene ID" value="TraesJAG5D03G03174150"/>
</dbReference>
<dbReference type="Gramene" id="TraesCLE_scaffold_326332_01G000100.1">
    <property type="protein sequence ID" value="TraesCLE_scaffold_326332_01G000100.1"/>
    <property type="gene ID" value="TraesCLE_scaffold_326332_01G000100"/>
</dbReference>
<dbReference type="Gramene" id="TraesRN5D0100898000.1">
    <property type="protein sequence ID" value="TraesRN5D0100898000.1"/>
    <property type="gene ID" value="TraesRN5D0100898000"/>
</dbReference>
<organism evidence="2">
    <name type="scientific">Triticum aestivum</name>
    <name type="common">Wheat</name>
    <dbReference type="NCBI Taxonomy" id="4565"/>
    <lineage>
        <taxon>Eukaryota</taxon>
        <taxon>Viridiplantae</taxon>
        <taxon>Streptophyta</taxon>
        <taxon>Embryophyta</taxon>
        <taxon>Tracheophyta</taxon>
        <taxon>Spermatophyta</taxon>
        <taxon>Magnoliopsida</taxon>
        <taxon>Liliopsida</taxon>
        <taxon>Poales</taxon>
        <taxon>Poaceae</taxon>
        <taxon>BOP clade</taxon>
        <taxon>Pooideae</taxon>
        <taxon>Triticodae</taxon>
        <taxon>Triticeae</taxon>
        <taxon>Triticinae</taxon>
        <taxon>Triticum</taxon>
    </lineage>
</organism>